<feature type="chain" id="PRO_5003938876" evidence="1">
    <location>
        <begin position="27"/>
        <end position="284"/>
    </location>
</feature>
<evidence type="ECO:0000256" key="1">
    <source>
        <dbReference type="SAM" id="SignalP"/>
    </source>
</evidence>
<gene>
    <name evidence="2" type="ordered locus">Deipe_0290</name>
</gene>
<evidence type="ECO:0000313" key="3">
    <source>
        <dbReference type="Proteomes" id="UP000010467"/>
    </source>
</evidence>
<accession>K9ZWD5</accession>
<proteinExistence type="predicted"/>
<dbReference type="AlphaFoldDB" id="K9ZWD5"/>
<dbReference type="Proteomes" id="UP000010467">
    <property type="component" value="Chromosome"/>
</dbReference>
<organism evidence="2 3">
    <name type="scientific">Deinococcus peraridilitoris (strain DSM 19664 / LMG 22246 / CIP 109416 / KR-200)</name>
    <dbReference type="NCBI Taxonomy" id="937777"/>
    <lineage>
        <taxon>Bacteria</taxon>
        <taxon>Thermotogati</taxon>
        <taxon>Deinococcota</taxon>
        <taxon>Deinococci</taxon>
        <taxon>Deinococcales</taxon>
        <taxon>Deinococcaceae</taxon>
        <taxon>Deinococcus</taxon>
    </lineage>
</organism>
<keyword evidence="3" id="KW-1185">Reference proteome</keyword>
<protein>
    <submittedName>
        <fullName evidence="2">Uncharacterized protein</fullName>
    </submittedName>
</protein>
<dbReference type="EMBL" id="CP003382">
    <property type="protein sequence ID" value="AFZ65891.1"/>
    <property type="molecule type" value="Genomic_DNA"/>
</dbReference>
<dbReference type="KEGG" id="dpd:Deipe_0290"/>
<sequence length="284" mass="30861">MIRSSQRRVLFALILALTGGAGSAQNASVPPAQPPSVERLSSAQAQAFEAKLQKKYAAAQVRVYRVNGDLAVLLLKPAFYRPPHVLLDADTKLAPAAHDAKVAGLLQRYEEHFTGIAQEVLNTFGAAGVGKALQLQLSNDNPGGRELTVNVPVAYLKTLQSRPLDATRAGELKRELTRKFSPTAVKLSKTGGALIVQLQNPNFYRPPNVLEAGDLTVASKASAKTERLRRTYDAPLQDILRGAVQAFFEPDVQSYVLRVGRLSGGQWVYLDLTVPRSEAAQLRR</sequence>
<name>K9ZWD5_DEIPD</name>
<dbReference type="HOGENOM" id="CLU_979052_0_0_0"/>
<keyword evidence="1" id="KW-0732">Signal</keyword>
<reference evidence="3" key="1">
    <citation type="submission" date="2012-03" db="EMBL/GenBank/DDBJ databases">
        <title>Complete sequence of chromosome of Deinococcus peraridilitoris DSM 19664.</title>
        <authorList>
            <person name="Lucas S."/>
            <person name="Copeland A."/>
            <person name="Lapidus A."/>
            <person name="Glavina del Rio T."/>
            <person name="Dalin E."/>
            <person name="Tice H."/>
            <person name="Bruce D."/>
            <person name="Goodwin L."/>
            <person name="Pitluck S."/>
            <person name="Peters L."/>
            <person name="Mikhailova N."/>
            <person name="Lu M."/>
            <person name="Kyrpides N."/>
            <person name="Mavromatis K."/>
            <person name="Ivanova N."/>
            <person name="Brettin T."/>
            <person name="Detter J.C."/>
            <person name="Han C."/>
            <person name="Larimer F."/>
            <person name="Land M."/>
            <person name="Hauser L."/>
            <person name="Markowitz V."/>
            <person name="Cheng J.-F."/>
            <person name="Hugenholtz P."/>
            <person name="Woyke T."/>
            <person name="Wu D."/>
            <person name="Pukall R."/>
            <person name="Steenblock K."/>
            <person name="Brambilla E."/>
            <person name="Klenk H.-P."/>
            <person name="Eisen J.A."/>
        </authorList>
    </citation>
    <scope>NUCLEOTIDE SEQUENCE [LARGE SCALE GENOMIC DNA]</scope>
    <source>
        <strain evidence="3">DSM 19664 / LMG 22246 / CIP 109416 / KR-200</strain>
    </source>
</reference>
<feature type="signal peptide" evidence="1">
    <location>
        <begin position="1"/>
        <end position="26"/>
    </location>
</feature>
<dbReference type="PATRIC" id="fig|937777.3.peg.297"/>
<evidence type="ECO:0000313" key="2">
    <source>
        <dbReference type="EMBL" id="AFZ65891.1"/>
    </source>
</evidence>
<dbReference type="RefSeq" id="WP_015234202.1">
    <property type="nucleotide sequence ID" value="NC_019793.1"/>
</dbReference>
<dbReference type="STRING" id="937777.Deipe_0290"/>